<dbReference type="InterPro" id="IPR036390">
    <property type="entry name" value="WH_DNA-bd_sf"/>
</dbReference>
<evidence type="ECO:0000256" key="2">
    <source>
        <dbReference type="ARBA" id="ARBA00023015"/>
    </source>
</evidence>
<dbReference type="InterPro" id="IPR036388">
    <property type="entry name" value="WH-like_DNA-bd_sf"/>
</dbReference>
<dbReference type="PROSITE" id="PS50931">
    <property type="entry name" value="HTH_LYSR"/>
    <property type="match status" value="1"/>
</dbReference>
<reference evidence="7 8" key="1">
    <citation type="submission" date="2019-09" db="EMBL/GenBank/DDBJ databases">
        <title>Segnochrobactrum spirostomi gen. nov., sp. nov., isolated from the ciliate Spirostomum cf. yagiui and description of a novel family, Segnochrobactraceae fam. nov. within the order Rhizobiales of the class Alphaproteobacteria.</title>
        <authorList>
            <person name="Akter S."/>
            <person name="Shazib S.U.A."/>
            <person name="Shin M.K."/>
        </authorList>
    </citation>
    <scope>NUCLEOTIDE SEQUENCE [LARGE SCALE GENOMIC DNA]</scope>
    <source>
        <strain evidence="7 8">Sp-1</strain>
    </source>
</reference>
<dbReference type="Gene3D" id="3.40.190.290">
    <property type="match status" value="1"/>
</dbReference>
<name>A0A6A7Y834_9HYPH</name>
<proteinExistence type="inferred from homology"/>
<evidence type="ECO:0000313" key="7">
    <source>
        <dbReference type="EMBL" id="MQT15453.1"/>
    </source>
</evidence>
<keyword evidence="2" id="KW-0805">Transcription regulation</keyword>
<accession>A0A6A7Y834</accession>
<dbReference type="GO" id="GO:0003700">
    <property type="term" value="F:DNA-binding transcription factor activity"/>
    <property type="evidence" value="ECO:0007669"/>
    <property type="project" value="InterPro"/>
</dbReference>
<comment type="caution">
    <text evidence="7">The sequence shown here is derived from an EMBL/GenBank/DDBJ whole genome shotgun (WGS) entry which is preliminary data.</text>
</comment>
<dbReference type="InterPro" id="IPR000847">
    <property type="entry name" value="LysR_HTH_N"/>
</dbReference>
<evidence type="ECO:0000256" key="5">
    <source>
        <dbReference type="SAM" id="MobiDB-lite"/>
    </source>
</evidence>
<comment type="similarity">
    <text evidence="1">Belongs to the LysR transcriptional regulatory family.</text>
</comment>
<organism evidence="7 8">
    <name type="scientific">Segnochrobactrum spirostomi</name>
    <dbReference type="NCBI Taxonomy" id="2608987"/>
    <lineage>
        <taxon>Bacteria</taxon>
        <taxon>Pseudomonadati</taxon>
        <taxon>Pseudomonadota</taxon>
        <taxon>Alphaproteobacteria</taxon>
        <taxon>Hyphomicrobiales</taxon>
        <taxon>Segnochrobactraceae</taxon>
        <taxon>Segnochrobactrum</taxon>
    </lineage>
</organism>
<dbReference type="PRINTS" id="PR00039">
    <property type="entry name" value="HTHLYSR"/>
</dbReference>
<feature type="domain" description="HTH lysR-type" evidence="6">
    <location>
        <begin position="275"/>
        <end position="332"/>
    </location>
</feature>
<keyword evidence="8" id="KW-1185">Reference proteome</keyword>
<dbReference type="Gene3D" id="1.10.10.10">
    <property type="entry name" value="Winged helix-like DNA-binding domain superfamily/Winged helix DNA-binding domain"/>
    <property type="match status" value="1"/>
</dbReference>
<dbReference type="Pfam" id="PF03466">
    <property type="entry name" value="LysR_substrate"/>
    <property type="match status" value="1"/>
</dbReference>
<dbReference type="SUPFAM" id="SSF53850">
    <property type="entry name" value="Periplasmic binding protein-like II"/>
    <property type="match status" value="1"/>
</dbReference>
<dbReference type="Proteomes" id="UP000332515">
    <property type="component" value="Unassembled WGS sequence"/>
</dbReference>
<feature type="region of interest" description="Disordered" evidence="5">
    <location>
        <begin position="154"/>
        <end position="203"/>
    </location>
</feature>
<sequence length="588" mass="63266">MPCPIEADPHHSQGAVGDGLRLPRGGARIRPGAREALDLIDEQNVHGRRRRRGGAALGDRIRERDLDRIPISEIGAPAAPIEYVSRNTALIIRRCIFGIHPESAGTRVELHRAGISANVHLNADSTVRSGTAKGIGDRVGLRIAVIIRPSLRSRRKHCDQRQYGEGGQPPGSPADYDRRRREAPSQPPIRENMKNHPAPKTGRCIAPLQSIERGPPPPVARARAAVPNNRIPLLLVGISSPSVPCHRRATPKQALSDLGDPAQHPGFAVHQEGPMDLRLLNSFVMTAELGNMTAAAAKLHITQSTLSRQIKALEDDLGVGLFDRAGRKLRLSKAGEALIAKAHDLVAAGQGLRAYVDGIRVGDAGVLRVGACSQLIERYFPAFLAEWRLANPTVEIRLHEAGGAELDTMLGEGELHLVVNAQARNGDSGLDFVRLGRLTTLAVGAHPLLDPSPHPVEASEVSAHPLLILNRRHASREMFDAACRLAGLKPVIGLESSSPHTLFSLAEAGLGIAVVPSSARVRRPGLAVRPLAFNGRLLDFEVSATWSRRNPLPDFGRRFVEALGAHIRAEEDGDRAAARPTLLRSVGG</sequence>
<dbReference type="Pfam" id="PF00126">
    <property type="entry name" value="HTH_1"/>
    <property type="match status" value="1"/>
</dbReference>
<evidence type="ECO:0000256" key="4">
    <source>
        <dbReference type="ARBA" id="ARBA00023163"/>
    </source>
</evidence>
<dbReference type="PANTHER" id="PTHR30419">
    <property type="entry name" value="HTH-TYPE TRANSCRIPTIONAL REGULATOR YBHD"/>
    <property type="match status" value="1"/>
</dbReference>
<dbReference type="SUPFAM" id="SSF46785">
    <property type="entry name" value="Winged helix' DNA-binding domain"/>
    <property type="match status" value="1"/>
</dbReference>
<keyword evidence="4" id="KW-0804">Transcription</keyword>
<dbReference type="AlphaFoldDB" id="A0A6A7Y834"/>
<dbReference type="CDD" id="cd05466">
    <property type="entry name" value="PBP2_LTTR_substrate"/>
    <property type="match status" value="1"/>
</dbReference>
<evidence type="ECO:0000313" key="8">
    <source>
        <dbReference type="Proteomes" id="UP000332515"/>
    </source>
</evidence>
<keyword evidence="3" id="KW-0238">DNA-binding</keyword>
<evidence type="ECO:0000256" key="1">
    <source>
        <dbReference type="ARBA" id="ARBA00009437"/>
    </source>
</evidence>
<dbReference type="GO" id="GO:0005829">
    <property type="term" value="C:cytosol"/>
    <property type="evidence" value="ECO:0007669"/>
    <property type="project" value="TreeGrafter"/>
</dbReference>
<dbReference type="FunFam" id="1.10.10.10:FF:000001">
    <property type="entry name" value="LysR family transcriptional regulator"/>
    <property type="match status" value="1"/>
</dbReference>
<dbReference type="InterPro" id="IPR050950">
    <property type="entry name" value="HTH-type_LysR_regulators"/>
</dbReference>
<gene>
    <name evidence="7" type="ORF">F0357_22920</name>
</gene>
<protein>
    <submittedName>
        <fullName evidence="7">LysR family transcriptional regulator</fullName>
    </submittedName>
</protein>
<evidence type="ECO:0000256" key="3">
    <source>
        <dbReference type="ARBA" id="ARBA00023125"/>
    </source>
</evidence>
<dbReference type="GO" id="GO:0003677">
    <property type="term" value="F:DNA binding"/>
    <property type="evidence" value="ECO:0007669"/>
    <property type="project" value="UniProtKB-KW"/>
</dbReference>
<dbReference type="InterPro" id="IPR005119">
    <property type="entry name" value="LysR_subst-bd"/>
</dbReference>
<dbReference type="EMBL" id="VWNA01000003">
    <property type="protein sequence ID" value="MQT15453.1"/>
    <property type="molecule type" value="Genomic_DNA"/>
</dbReference>
<feature type="region of interest" description="Disordered" evidence="5">
    <location>
        <begin position="1"/>
        <end position="21"/>
    </location>
</feature>
<evidence type="ECO:0000259" key="6">
    <source>
        <dbReference type="PROSITE" id="PS50931"/>
    </source>
</evidence>